<protein>
    <submittedName>
        <fullName evidence="6">Biotin synthase-like enzyme</fullName>
    </submittedName>
</protein>
<dbReference type="GO" id="GO:0003824">
    <property type="term" value="F:catalytic activity"/>
    <property type="evidence" value="ECO:0007669"/>
    <property type="project" value="InterPro"/>
</dbReference>
<evidence type="ECO:0000256" key="3">
    <source>
        <dbReference type="ARBA" id="ARBA00023004"/>
    </source>
</evidence>
<dbReference type="eggNOG" id="arCOG00662">
    <property type="taxonomic scope" value="Archaea"/>
</dbReference>
<dbReference type="GO" id="GO:0046872">
    <property type="term" value="F:metal ion binding"/>
    <property type="evidence" value="ECO:0007669"/>
    <property type="project" value="UniProtKB-KW"/>
</dbReference>
<gene>
    <name evidence="6" type="ORF">MetMK1DRAFT_00016970</name>
</gene>
<dbReference type="Gene3D" id="3.20.20.70">
    <property type="entry name" value="Aldolase class I"/>
    <property type="match status" value="1"/>
</dbReference>
<dbReference type="NCBIfam" id="NF045502">
    <property type="entry name" value="variant_rSAM"/>
    <property type="match status" value="1"/>
</dbReference>
<reference evidence="6 7" key="1">
    <citation type="submission" date="2012-01" db="EMBL/GenBank/DDBJ databases">
        <title>Improved High-Quality Draft sequence of Metallosphaera yellowstonensis MK1.</title>
        <authorList>
            <consortium name="US DOE Joint Genome Institute"/>
            <person name="Lucas S."/>
            <person name="Han J."/>
            <person name="Cheng J.-F."/>
            <person name="Goodwin L."/>
            <person name="Pitluck S."/>
            <person name="Peters L."/>
            <person name="Teshima H."/>
            <person name="Detter J.C."/>
            <person name="Han C."/>
            <person name="Tapia R."/>
            <person name="Land M."/>
            <person name="Hauser L."/>
            <person name="Kyrpides N."/>
            <person name="Kozubal M."/>
            <person name="Macur R.E."/>
            <person name="Jay Z."/>
            <person name="Inskeep W."/>
            <person name="Woyke T."/>
        </authorList>
    </citation>
    <scope>NUCLEOTIDE SEQUENCE [LARGE SCALE GENOMIC DNA]</scope>
    <source>
        <strain evidence="6 7">MK1</strain>
    </source>
</reference>
<dbReference type="AlphaFoldDB" id="H2C574"/>
<proteinExistence type="predicted"/>
<accession>H2C574</accession>
<evidence type="ECO:0000313" key="6">
    <source>
        <dbReference type="EMBL" id="EHP69643.1"/>
    </source>
</evidence>
<name>H2C574_9CREN</name>
<sequence length="431" mass="48404">MMERVRDEGNISRLESLFDRYRGIVPKEVLVKEDVLLKGLNFSEEALKGEYQEKAYYLFTFDPDKPEVVKRRARIVPQEIRISGGIWGLRPTIIQSRHSSNSPYTVGLMDGKKVLLLDGIPVAEVEFARRPVYYGTRLSNGMAVEEVAPAIYWGETADVTAFRICEYWGIGGQCKFCDINENFKAWGGLREGVGVAVPKGLVAEAVSIASEDQGVKRYLITGGSIMDGKKEAQFYLGYIQAVEERLSRRIPARLNTQALPPETLGKFYEAGVDYYHPNLEVWDPKLFSLISPGKDRLIGRNEWIRRTLEAVKVFGVGNVSPNFVAGIEMAYSDNFPYGFRRVEDAVKSTAEGIEFLMSKDVVPKFDTWGLEPLSWFGRAGVTPPPLEYYAELYVKYLELKVRYGLPWPKGLGEAGPGISKAPATGFMDMDK</sequence>
<evidence type="ECO:0000256" key="4">
    <source>
        <dbReference type="ARBA" id="ARBA00023014"/>
    </source>
</evidence>
<dbReference type="HOGENOM" id="CLU_054532_0_0_2"/>
<organism evidence="6 7">
    <name type="scientific">Metallosphaera yellowstonensis MK1</name>
    <dbReference type="NCBI Taxonomy" id="671065"/>
    <lineage>
        <taxon>Archaea</taxon>
        <taxon>Thermoproteota</taxon>
        <taxon>Thermoprotei</taxon>
        <taxon>Sulfolobales</taxon>
        <taxon>Sulfolobaceae</taxon>
        <taxon>Metallosphaera</taxon>
    </lineage>
</organism>
<keyword evidence="1" id="KW-0949">S-adenosyl-L-methionine</keyword>
<evidence type="ECO:0000256" key="1">
    <source>
        <dbReference type="ARBA" id="ARBA00022691"/>
    </source>
</evidence>
<dbReference type="EMBL" id="JH597767">
    <property type="protein sequence ID" value="EHP69643.1"/>
    <property type="molecule type" value="Genomic_DNA"/>
</dbReference>
<dbReference type="InterPro" id="IPR058240">
    <property type="entry name" value="rSAM_sf"/>
</dbReference>
<dbReference type="GO" id="GO:0051536">
    <property type="term" value="F:iron-sulfur cluster binding"/>
    <property type="evidence" value="ECO:0007669"/>
    <property type="project" value="UniProtKB-KW"/>
</dbReference>
<dbReference type="InterPro" id="IPR007197">
    <property type="entry name" value="rSAM"/>
</dbReference>
<dbReference type="Proteomes" id="UP000003980">
    <property type="component" value="Unassembled WGS sequence"/>
</dbReference>
<dbReference type="SUPFAM" id="SSF102114">
    <property type="entry name" value="Radical SAM enzymes"/>
    <property type="match status" value="1"/>
</dbReference>
<evidence type="ECO:0000259" key="5">
    <source>
        <dbReference type="Pfam" id="PF04055"/>
    </source>
</evidence>
<dbReference type="InterPro" id="IPR013785">
    <property type="entry name" value="Aldolase_TIM"/>
</dbReference>
<keyword evidence="2" id="KW-0479">Metal-binding</keyword>
<keyword evidence="4" id="KW-0411">Iron-sulfur</keyword>
<keyword evidence="7" id="KW-1185">Reference proteome</keyword>
<evidence type="ECO:0000256" key="2">
    <source>
        <dbReference type="ARBA" id="ARBA00022723"/>
    </source>
</evidence>
<feature type="domain" description="Radical SAM core" evidence="5">
    <location>
        <begin position="173"/>
        <end position="313"/>
    </location>
</feature>
<dbReference type="Pfam" id="PF04055">
    <property type="entry name" value="Radical_SAM"/>
    <property type="match status" value="1"/>
</dbReference>
<evidence type="ECO:0000313" key="7">
    <source>
        <dbReference type="Proteomes" id="UP000003980"/>
    </source>
</evidence>
<keyword evidence="3" id="KW-0408">Iron</keyword>